<dbReference type="PANTHER" id="PTHR14905:SF7">
    <property type="entry name" value="VON WILLEBRAND FACTOR A DOMAIN-CONTAINING PROTEIN 7"/>
    <property type="match status" value="1"/>
</dbReference>
<feature type="signal peptide" evidence="1">
    <location>
        <begin position="1"/>
        <end position="21"/>
    </location>
</feature>
<dbReference type="OrthoDB" id="2506204at2759"/>
<dbReference type="PANTHER" id="PTHR14905">
    <property type="entry name" value="NG37"/>
    <property type="match status" value="1"/>
</dbReference>
<comment type="caution">
    <text evidence="2">The sequence shown here is derived from an EMBL/GenBank/DDBJ whole genome shotgun (WGS) entry which is preliminary data.</text>
</comment>
<name>A0A1U7LRG2_NEOID</name>
<reference evidence="2 3" key="1">
    <citation type="submission" date="2016-04" db="EMBL/GenBank/DDBJ databases">
        <title>Evolutionary innovation and constraint leading to complex multicellularity in the Ascomycota.</title>
        <authorList>
            <person name="Cisse O."/>
            <person name="Nguyen A."/>
            <person name="Hewitt D.A."/>
            <person name="Jedd G."/>
            <person name="Stajich J.E."/>
        </authorList>
    </citation>
    <scope>NUCLEOTIDE SEQUENCE [LARGE SCALE GENOMIC DNA]</scope>
    <source>
        <strain evidence="2 3">DAH-3</strain>
    </source>
</reference>
<dbReference type="InterPro" id="IPR010816">
    <property type="entry name" value="Het-C"/>
</dbReference>
<protein>
    <submittedName>
        <fullName evidence="2">Uncharacterized protein</fullName>
    </submittedName>
</protein>
<keyword evidence="3" id="KW-1185">Reference proteome</keyword>
<proteinExistence type="predicted"/>
<dbReference type="Proteomes" id="UP000186594">
    <property type="component" value="Unassembled WGS sequence"/>
</dbReference>
<evidence type="ECO:0000313" key="2">
    <source>
        <dbReference type="EMBL" id="OLL25255.1"/>
    </source>
</evidence>
<sequence length="462" mass="51130">MASRHIFAVFLIFLCISSVAAFGAGHIPSYAYLKQKAFRHGNIGDIVADLIMRPASGLFSKNTKFSGLMVKQIYFGNWLRDYSQIVDIGTLGRGIKLGALRVLVWALGFATFGCKLGCYRPEEHIDNPKGYGEDEDPKALDKRLRGSVDPEEYAVDPRTGMNNYIANEDGGWATSAGYVRTSLELCIEYGRRYETSKNEADLFEAFRLLGQSLHTLEDFSAHSNYCELALIELGYNNVFAHVGSNTKIELNRKSVYPLGIPLYCWRDLDPAVTGIFGGADFMYSLLGEANDHLLQSSIEPISQTGVGDLRNKFRASNSDGNIDFLKNLLSKMPGESTNGLKQQMDQIAKTSDEARESGSVADLDPEDLARRVYPILEFRDKVAKIIENTIDQARACWLQLLNQKIPGFSELVEQLTNSLATFVLAQLEPFISPIIGQVTGVLHEGSSLVISDEAVHSPSRCN</sequence>
<evidence type="ECO:0000313" key="3">
    <source>
        <dbReference type="Proteomes" id="UP000186594"/>
    </source>
</evidence>
<keyword evidence="1" id="KW-0732">Signal</keyword>
<dbReference type="Pfam" id="PF07217">
    <property type="entry name" value="Het-C"/>
    <property type="match status" value="1"/>
</dbReference>
<dbReference type="OMA" id="MASRHIF"/>
<dbReference type="AlphaFoldDB" id="A0A1U7LRG2"/>
<dbReference type="STRING" id="1198029.A0A1U7LRG2"/>
<feature type="chain" id="PRO_5012030097" evidence="1">
    <location>
        <begin position="22"/>
        <end position="462"/>
    </location>
</feature>
<dbReference type="InterPro" id="IPR052577">
    <property type="entry name" value="VWA7"/>
</dbReference>
<organism evidence="2 3">
    <name type="scientific">Neolecta irregularis (strain DAH-3)</name>
    <dbReference type="NCBI Taxonomy" id="1198029"/>
    <lineage>
        <taxon>Eukaryota</taxon>
        <taxon>Fungi</taxon>
        <taxon>Dikarya</taxon>
        <taxon>Ascomycota</taxon>
        <taxon>Taphrinomycotina</taxon>
        <taxon>Neolectales</taxon>
        <taxon>Neolectaceae</taxon>
        <taxon>Neolecta</taxon>
    </lineage>
</organism>
<accession>A0A1U7LRG2</accession>
<gene>
    <name evidence="2" type="ORF">NEOLI_000831</name>
</gene>
<evidence type="ECO:0000256" key="1">
    <source>
        <dbReference type="SAM" id="SignalP"/>
    </source>
</evidence>
<dbReference type="EMBL" id="LXFE01000464">
    <property type="protein sequence ID" value="OLL25255.1"/>
    <property type="molecule type" value="Genomic_DNA"/>
</dbReference>